<dbReference type="Gene3D" id="3.40.50.1110">
    <property type="entry name" value="SGNH hydrolase"/>
    <property type="match status" value="1"/>
</dbReference>
<dbReference type="PANTHER" id="PTHR45642:SF12">
    <property type="entry name" value="OS09G0132900 PROTEIN"/>
    <property type="match status" value="1"/>
</dbReference>
<dbReference type="SMART" id="SM00220">
    <property type="entry name" value="S_TKc"/>
    <property type="match status" value="1"/>
</dbReference>
<proteinExistence type="inferred from homology"/>
<dbReference type="InterPro" id="IPR008271">
    <property type="entry name" value="Ser/Thr_kinase_AS"/>
</dbReference>
<dbReference type="SUPFAM" id="SSF52266">
    <property type="entry name" value="SGNH hydrolase"/>
    <property type="match status" value="1"/>
</dbReference>
<feature type="signal peptide" evidence="2">
    <location>
        <begin position="1"/>
        <end position="25"/>
    </location>
</feature>
<dbReference type="InterPro" id="IPR001245">
    <property type="entry name" value="Ser-Thr/Tyr_kinase_cat_dom"/>
</dbReference>
<comment type="caution">
    <text evidence="4">The sequence shown here is derived from an EMBL/GenBank/DDBJ whole genome shotgun (WGS) entry which is preliminary data.</text>
</comment>
<evidence type="ECO:0000259" key="3">
    <source>
        <dbReference type="PROSITE" id="PS50011"/>
    </source>
</evidence>
<name>A0A811RA59_9POAL</name>
<dbReference type="OrthoDB" id="1600564at2759"/>
<organism evidence="4 5">
    <name type="scientific">Miscanthus lutarioriparius</name>
    <dbReference type="NCBI Taxonomy" id="422564"/>
    <lineage>
        <taxon>Eukaryota</taxon>
        <taxon>Viridiplantae</taxon>
        <taxon>Streptophyta</taxon>
        <taxon>Embryophyta</taxon>
        <taxon>Tracheophyta</taxon>
        <taxon>Spermatophyta</taxon>
        <taxon>Magnoliopsida</taxon>
        <taxon>Liliopsida</taxon>
        <taxon>Poales</taxon>
        <taxon>Poaceae</taxon>
        <taxon>PACMAD clade</taxon>
        <taxon>Panicoideae</taxon>
        <taxon>Andropogonodae</taxon>
        <taxon>Andropogoneae</taxon>
        <taxon>Saccharinae</taxon>
        <taxon>Miscanthus</taxon>
    </lineage>
</organism>
<dbReference type="PROSITE" id="PS50011">
    <property type="entry name" value="PROTEIN_KINASE_DOM"/>
    <property type="match status" value="1"/>
</dbReference>
<dbReference type="InterPro" id="IPR035669">
    <property type="entry name" value="SGNH_plant_lipase-like"/>
</dbReference>
<dbReference type="AlphaFoldDB" id="A0A811RA59"/>
<dbReference type="Pfam" id="PF00657">
    <property type="entry name" value="Lipase_GDSL"/>
    <property type="match status" value="1"/>
</dbReference>
<keyword evidence="5" id="KW-1185">Reference proteome</keyword>
<evidence type="ECO:0000313" key="4">
    <source>
        <dbReference type="EMBL" id="CAD6266889.1"/>
    </source>
</evidence>
<sequence>MSSFQRYLPCLILLLLHGGRGGAVAGKKVPAIIVFGDSSVDTGNNNFIPTIARSNFWPYGRDYANGLPTGRFSNGRLATDFISEAFGLPPSIPAYLDEKCTIDQLATGVSFASAATGLDNATAGVLSVLTLGEQLAYFNEYTDRLKIAKGEAAAKEIISEALYIWSIGTNDFIENYYNLPQRRMQYTVGEYEAYLLGLAEAAIRRVHTLGGRKMDFTGLTPMGCLPAERIGNRGDPGECNERYNAVARTFNAKLQKLVVKLNEELLGLQLVFADTYQILANVVKKPADYGFDNAVQGCCGTGLFEAGYFCSFSTSTLCENANKYVFFDAIHPTEKMYRLLADTVINTTLHNIVRLLGCCLEVDVPMLVYEYISNGTLFEFLHVNESRSPIPLDLRLKIATQSAEALAYIHSATSRTILHGDVKSLNILLDEEYNAKVSDFGASALKSMDKNDFIMLIQGTLGYIDPESFVSHHLSDKSDVYSFGVVLLELMTRKKALYIDASNEKRALSHTLIQMFHHNELRDILDNEIVHDVIMIVLLAELVMHCLSPKGDERPTMKKVAERLQMLRRLKMQQVTKTPIQAHHYYEGQSVYLPSDETEYQSMETIELELERLGATWKLEPQDNAIEALPDFAAQSLITG</sequence>
<dbReference type="InterPro" id="IPR036514">
    <property type="entry name" value="SGNH_hydro_sf"/>
</dbReference>
<accession>A0A811RA59</accession>
<dbReference type="CDD" id="cd01837">
    <property type="entry name" value="SGNH_plant_lipase_like"/>
    <property type="match status" value="1"/>
</dbReference>
<dbReference type="InterPro" id="IPR011009">
    <property type="entry name" value="Kinase-like_dom_sf"/>
</dbReference>
<dbReference type="Proteomes" id="UP000604825">
    <property type="component" value="Unassembled WGS sequence"/>
</dbReference>
<feature type="domain" description="Protein kinase" evidence="3">
    <location>
        <begin position="293"/>
        <end position="567"/>
    </location>
</feature>
<feature type="chain" id="PRO_5032526862" description="Protein kinase domain-containing protein" evidence="2">
    <location>
        <begin position="26"/>
        <end position="640"/>
    </location>
</feature>
<comment type="similarity">
    <text evidence="1">Belongs to the 'GDSL' lipolytic enzyme family.</text>
</comment>
<reference evidence="4" key="1">
    <citation type="submission" date="2020-10" db="EMBL/GenBank/DDBJ databases">
        <authorList>
            <person name="Han B."/>
            <person name="Lu T."/>
            <person name="Zhao Q."/>
            <person name="Huang X."/>
            <person name="Zhao Y."/>
        </authorList>
    </citation>
    <scope>NUCLEOTIDE SEQUENCE</scope>
</reference>
<dbReference type="InterPro" id="IPR050592">
    <property type="entry name" value="GDSL_lipolytic_enzyme"/>
</dbReference>
<gene>
    <name evidence="4" type="ORF">NCGR_LOCUS50194</name>
</gene>
<dbReference type="InterPro" id="IPR001087">
    <property type="entry name" value="GDSL"/>
</dbReference>
<dbReference type="InterPro" id="IPR000719">
    <property type="entry name" value="Prot_kinase_dom"/>
</dbReference>
<dbReference type="EMBL" id="CAJGYO010000014">
    <property type="protein sequence ID" value="CAD6266889.1"/>
    <property type="molecule type" value="Genomic_DNA"/>
</dbReference>
<dbReference type="GO" id="GO:0005524">
    <property type="term" value="F:ATP binding"/>
    <property type="evidence" value="ECO:0007669"/>
    <property type="project" value="InterPro"/>
</dbReference>
<evidence type="ECO:0000256" key="2">
    <source>
        <dbReference type="SAM" id="SignalP"/>
    </source>
</evidence>
<protein>
    <recommendedName>
        <fullName evidence="3">Protein kinase domain-containing protein</fullName>
    </recommendedName>
</protein>
<evidence type="ECO:0000313" key="5">
    <source>
        <dbReference type="Proteomes" id="UP000604825"/>
    </source>
</evidence>
<keyword evidence="2" id="KW-0732">Signal</keyword>
<dbReference type="GO" id="GO:0004672">
    <property type="term" value="F:protein kinase activity"/>
    <property type="evidence" value="ECO:0007669"/>
    <property type="project" value="InterPro"/>
</dbReference>
<dbReference type="FunFam" id="3.40.50.1110:FF:000003">
    <property type="entry name" value="GDSL esterase/lipase APG"/>
    <property type="match status" value="1"/>
</dbReference>
<dbReference type="Pfam" id="PF07714">
    <property type="entry name" value="PK_Tyr_Ser-Thr"/>
    <property type="match status" value="1"/>
</dbReference>
<evidence type="ECO:0000256" key="1">
    <source>
        <dbReference type="ARBA" id="ARBA00008668"/>
    </source>
</evidence>
<dbReference type="PROSITE" id="PS00108">
    <property type="entry name" value="PROTEIN_KINASE_ST"/>
    <property type="match status" value="1"/>
</dbReference>
<dbReference type="SUPFAM" id="SSF56112">
    <property type="entry name" value="Protein kinase-like (PK-like)"/>
    <property type="match status" value="1"/>
</dbReference>
<dbReference type="PANTHER" id="PTHR45642">
    <property type="entry name" value="GDSL ESTERASE/LIPASE EXL3"/>
    <property type="match status" value="1"/>
</dbReference>
<dbReference type="Gene3D" id="1.10.510.10">
    <property type="entry name" value="Transferase(Phosphotransferase) domain 1"/>
    <property type="match status" value="1"/>
</dbReference>
<dbReference type="GO" id="GO:0016788">
    <property type="term" value="F:hydrolase activity, acting on ester bonds"/>
    <property type="evidence" value="ECO:0007669"/>
    <property type="project" value="InterPro"/>
</dbReference>
<dbReference type="FunFam" id="1.10.510.10:FF:000084">
    <property type="entry name" value="Wall-associated receptor kinase 2"/>
    <property type="match status" value="1"/>
</dbReference>